<feature type="active site" description="Proton acceptor" evidence="6">
    <location>
        <position position="63"/>
    </location>
</feature>
<sequence>MNMPYLDRLSLAGIAISLLIASPSHAQCWRGFLVPVLQEQKCVLASDEQREAPSAVLPGLNADPHIAVFEDTFYIYPTTDGNPGWGSTLFRTWSSRDLVNWTNEGVILDLPRDLKWADVHAWAPAIATKNDKYFYYFSAAQNIGVAVADRPQGPFKDPLGEPLVAKGDYRKMQCIDPMVFVDDDGSAYLYWGQGRCKVVKLNDDMISFNPGEVKDITPPGYNEGAFLHKRNGKYYLSWSEYDTRDPRYSVAYGTSDSPLGPFEKAPVNPILSQDGIVKGAGHHSIVQIPGSDEWVIAFHRFRIPDGNGFNRETCLAPLRHAANGRLLSVDVFESVPAVGPSNKKN</sequence>
<dbReference type="SUPFAM" id="SSF75005">
    <property type="entry name" value="Arabinanase/levansucrase/invertase"/>
    <property type="match status" value="1"/>
</dbReference>
<evidence type="ECO:0000256" key="7">
    <source>
        <dbReference type="PIRSR" id="PIRSR606710-2"/>
    </source>
</evidence>
<protein>
    <submittedName>
        <fullName evidence="9">Arabinoxylan arabinofuranohydrolase</fullName>
        <ecNumber evidence="9">3.2.1.55</ecNumber>
    </submittedName>
</protein>
<dbReference type="CDD" id="cd09004">
    <property type="entry name" value="GH43_bXyl-like"/>
    <property type="match status" value="1"/>
</dbReference>
<name>A0A5C5Z769_9BACT</name>
<evidence type="ECO:0000256" key="8">
    <source>
        <dbReference type="RuleBase" id="RU361187"/>
    </source>
</evidence>
<dbReference type="PANTHER" id="PTHR43772:SF2">
    <property type="entry name" value="PUTATIVE (AFU_ORTHOLOGUE AFUA_2G04480)-RELATED"/>
    <property type="match status" value="1"/>
</dbReference>
<dbReference type="GO" id="GO:0046556">
    <property type="term" value="F:alpha-L-arabinofuranosidase activity"/>
    <property type="evidence" value="ECO:0007669"/>
    <property type="project" value="UniProtKB-EC"/>
</dbReference>
<dbReference type="InterPro" id="IPR023296">
    <property type="entry name" value="Glyco_hydro_beta-prop_sf"/>
</dbReference>
<feature type="active site" description="Proton donor" evidence="6">
    <location>
        <position position="223"/>
    </location>
</feature>
<dbReference type="Proteomes" id="UP000315010">
    <property type="component" value="Unassembled WGS sequence"/>
</dbReference>
<dbReference type="InterPro" id="IPR052176">
    <property type="entry name" value="Glycosyl_Hydrlase_43_Enz"/>
</dbReference>
<evidence type="ECO:0000256" key="5">
    <source>
        <dbReference type="ARBA" id="ARBA00023295"/>
    </source>
</evidence>
<gene>
    <name evidence="9" type="primary">xynD_3</name>
    <name evidence="9" type="ORF">CA13_45030</name>
</gene>
<dbReference type="Pfam" id="PF04616">
    <property type="entry name" value="Glyco_hydro_43"/>
    <property type="match status" value="1"/>
</dbReference>
<keyword evidence="5 8" id="KW-0326">Glycosidase</keyword>
<keyword evidence="10" id="KW-1185">Reference proteome</keyword>
<comment type="similarity">
    <text evidence="1 8">Belongs to the glycosyl hydrolase 43 family.</text>
</comment>
<dbReference type="PANTHER" id="PTHR43772">
    <property type="entry name" value="ENDO-1,4-BETA-XYLANASE"/>
    <property type="match status" value="1"/>
</dbReference>
<proteinExistence type="inferred from homology"/>
<evidence type="ECO:0000313" key="10">
    <source>
        <dbReference type="Proteomes" id="UP000315010"/>
    </source>
</evidence>
<dbReference type="EC" id="3.2.1.55" evidence="9"/>
<keyword evidence="2" id="KW-0624">Polysaccharide degradation</keyword>
<keyword evidence="4" id="KW-0119">Carbohydrate metabolism</keyword>
<comment type="caution">
    <text evidence="9">The sequence shown here is derived from an EMBL/GenBank/DDBJ whole genome shotgun (WGS) entry which is preliminary data.</text>
</comment>
<accession>A0A5C5Z769</accession>
<dbReference type="InterPro" id="IPR006710">
    <property type="entry name" value="Glyco_hydro_43"/>
</dbReference>
<evidence type="ECO:0000256" key="1">
    <source>
        <dbReference type="ARBA" id="ARBA00009865"/>
    </source>
</evidence>
<keyword evidence="2" id="KW-0858">Xylan degradation</keyword>
<dbReference type="RefSeq" id="WP_146399932.1">
    <property type="nucleotide sequence ID" value="NZ_SJPJ01000001.1"/>
</dbReference>
<feature type="site" description="Important for catalytic activity, responsible for pKa modulation of the active site Glu and correct orientation of both the proton donor and substrate" evidence="7">
    <location>
        <position position="176"/>
    </location>
</feature>
<evidence type="ECO:0000256" key="6">
    <source>
        <dbReference type="PIRSR" id="PIRSR606710-1"/>
    </source>
</evidence>
<evidence type="ECO:0000256" key="2">
    <source>
        <dbReference type="ARBA" id="ARBA00022651"/>
    </source>
</evidence>
<dbReference type="Gene3D" id="2.115.10.20">
    <property type="entry name" value="Glycosyl hydrolase domain, family 43"/>
    <property type="match status" value="1"/>
</dbReference>
<evidence type="ECO:0000313" key="9">
    <source>
        <dbReference type="EMBL" id="TWT83040.1"/>
    </source>
</evidence>
<evidence type="ECO:0000256" key="3">
    <source>
        <dbReference type="ARBA" id="ARBA00022801"/>
    </source>
</evidence>
<reference evidence="9 10" key="1">
    <citation type="submission" date="2019-02" db="EMBL/GenBank/DDBJ databases">
        <title>Deep-cultivation of Planctomycetes and their phenomic and genomic characterization uncovers novel biology.</title>
        <authorList>
            <person name="Wiegand S."/>
            <person name="Jogler M."/>
            <person name="Boedeker C."/>
            <person name="Pinto D."/>
            <person name="Vollmers J."/>
            <person name="Rivas-Marin E."/>
            <person name="Kohn T."/>
            <person name="Peeters S.H."/>
            <person name="Heuer A."/>
            <person name="Rast P."/>
            <person name="Oberbeckmann S."/>
            <person name="Bunk B."/>
            <person name="Jeske O."/>
            <person name="Meyerdierks A."/>
            <person name="Storesund J.E."/>
            <person name="Kallscheuer N."/>
            <person name="Luecker S."/>
            <person name="Lage O.M."/>
            <person name="Pohl T."/>
            <person name="Merkel B.J."/>
            <person name="Hornburger P."/>
            <person name="Mueller R.-W."/>
            <person name="Bruemmer F."/>
            <person name="Labrenz M."/>
            <person name="Spormann A.M."/>
            <person name="Op Den Camp H."/>
            <person name="Overmann J."/>
            <person name="Amann R."/>
            <person name="Jetten M.S.M."/>
            <person name="Mascher T."/>
            <person name="Medema M.H."/>
            <person name="Devos D.P."/>
            <person name="Kaster A.-K."/>
            <person name="Ovreas L."/>
            <person name="Rohde M."/>
            <person name="Galperin M.Y."/>
            <person name="Jogler C."/>
        </authorList>
    </citation>
    <scope>NUCLEOTIDE SEQUENCE [LARGE SCALE GENOMIC DNA]</scope>
    <source>
        <strain evidence="9 10">CA13</strain>
    </source>
</reference>
<evidence type="ECO:0000256" key="4">
    <source>
        <dbReference type="ARBA" id="ARBA00023277"/>
    </source>
</evidence>
<keyword evidence="3 8" id="KW-0378">Hydrolase</keyword>
<organism evidence="9 10">
    <name type="scientific">Novipirellula herctigrandis</name>
    <dbReference type="NCBI Taxonomy" id="2527986"/>
    <lineage>
        <taxon>Bacteria</taxon>
        <taxon>Pseudomonadati</taxon>
        <taxon>Planctomycetota</taxon>
        <taxon>Planctomycetia</taxon>
        <taxon>Pirellulales</taxon>
        <taxon>Pirellulaceae</taxon>
        <taxon>Novipirellula</taxon>
    </lineage>
</organism>
<dbReference type="GO" id="GO:0045493">
    <property type="term" value="P:xylan catabolic process"/>
    <property type="evidence" value="ECO:0007669"/>
    <property type="project" value="UniProtKB-KW"/>
</dbReference>
<dbReference type="AlphaFoldDB" id="A0A5C5Z769"/>
<dbReference type="EMBL" id="SJPJ01000001">
    <property type="protein sequence ID" value="TWT83040.1"/>
    <property type="molecule type" value="Genomic_DNA"/>
</dbReference>
<dbReference type="OrthoDB" id="9801455at2"/>